<comment type="subcellular location">
    <subcellularLocation>
        <location evidence="1">Cell membrane</location>
        <topology evidence="1">Multi-pass membrane protein</topology>
    </subcellularLocation>
</comment>
<evidence type="ECO:0000256" key="4">
    <source>
        <dbReference type="ARBA" id="ARBA00022989"/>
    </source>
</evidence>
<evidence type="ECO:0000256" key="1">
    <source>
        <dbReference type="ARBA" id="ARBA00004651"/>
    </source>
</evidence>
<evidence type="ECO:0008006" key="12">
    <source>
        <dbReference type="Google" id="ProtNLM"/>
    </source>
</evidence>
<evidence type="ECO:0000256" key="6">
    <source>
        <dbReference type="ARBA" id="ARBA00034125"/>
    </source>
</evidence>
<dbReference type="GO" id="GO:0015744">
    <property type="term" value="P:succinate transport"/>
    <property type="evidence" value="ECO:0007669"/>
    <property type="project" value="TreeGrafter"/>
</dbReference>
<evidence type="ECO:0000256" key="5">
    <source>
        <dbReference type="ARBA" id="ARBA00023136"/>
    </source>
</evidence>
<keyword evidence="11" id="KW-1185">Reference proteome</keyword>
<reference evidence="10 11" key="1">
    <citation type="submission" date="2009-04" db="EMBL/GenBank/DDBJ databases">
        <authorList>
            <person name="Qin X."/>
            <person name="Bachman B."/>
            <person name="Battles P."/>
            <person name="Bell A."/>
            <person name="Bess C."/>
            <person name="Bickham C."/>
            <person name="Chaboub L."/>
            <person name="Chen D."/>
            <person name="Coyle M."/>
            <person name="Deiros D.R."/>
            <person name="Dinh H."/>
            <person name="Forbes L."/>
            <person name="Fowler G."/>
            <person name="Francisco L."/>
            <person name="Fu Q."/>
            <person name="Gubbala S."/>
            <person name="Hale W."/>
            <person name="Han Y."/>
            <person name="Hemphill L."/>
            <person name="Highlander S.K."/>
            <person name="Hirani K."/>
            <person name="Hogues M."/>
            <person name="Jackson L."/>
            <person name="Jakkamsetti A."/>
            <person name="Javaid M."/>
            <person name="Jiang H."/>
            <person name="Korchina V."/>
            <person name="Kovar C."/>
            <person name="Lara F."/>
            <person name="Lee S."/>
            <person name="Mata R."/>
            <person name="Mathew T."/>
            <person name="Moen C."/>
            <person name="Morales K."/>
            <person name="Munidasa M."/>
            <person name="Nazareth L."/>
            <person name="Ngo R."/>
            <person name="Nguyen L."/>
            <person name="Okwuonu G."/>
            <person name="Ongeri F."/>
            <person name="Patil S."/>
            <person name="Petrosino J."/>
            <person name="Pham C."/>
            <person name="Pham P."/>
            <person name="Pu L.-L."/>
            <person name="Puazo M."/>
            <person name="Raj R."/>
            <person name="Reid J."/>
            <person name="Rouhana J."/>
            <person name="Saada N."/>
            <person name="Shang Y."/>
            <person name="Simmons D."/>
            <person name="Thornton R."/>
            <person name="Warren J."/>
            <person name="Weissenberger G."/>
            <person name="Zhang J."/>
            <person name="Zhang L."/>
            <person name="Zhou C."/>
            <person name="Zhu D."/>
            <person name="Muzny D."/>
            <person name="Worley K."/>
            <person name="Gibbs R."/>
        </authorList>
    </citation>
    <scope>NUCLEOTIDE SEQUENCE [LARGE SCALE GENOMIC DNA]</scope>
    <source>
        <strain evidence="10 11">F0268</strain>
    </source>
</reference>
<keyword evidence="5 7" id="KW-0472">Membrane</keyword>
<evidence type="ECO:0000256" key="2">
    <source>
        <dbReference type="ARBA" id="ARBA00022475"/>
    </source>
</evidence>
<dbReference type="EMBL" id="ACKX01000229">
    <property type="protein sequence ID" value="EEJ50316.1"/>
    <property type="molecule type" value="Genomic_DNA"/>
</dbReference>
<evidence type="ECO:0000313" key="11">
    <source>
        <dbReference type="Proteomes" id="UP000004121"/>
    </source>
</evidence>
<evidence type="ECO:0000313" key="10">
    <source>
        <dbReference type="EMBL" id="EEJ50316.1"/>
    </source>
</evidence>
<comment type="similarity">
    <text evidence="6">Belongs to the ThrE exporter (TC 2.A.79) family.</text>
</comment>
<feature type="transmembrane region" description="Helical" evidence="7">
    <location>
        <begin position="183"/>
        <end position="203"/>
    </location>
</feature>
<dbReference type="GO" id="GO:0005886">
    <property type="term" value="C:plasma membrane"/>
    <property type="evidence" value="ECO:0007669"/>
    <property type="project" value="UniProtKB-SubCell"/>
</dbReference>
<feature type="domain" description="Threonine/Serine exporter ThrE" evidence="9">
    <location>
        <begin position="291"/>
        <end position="415"/>
    </location>
</feature>
<keyword evidence="2" id="KW-1003">Cell membrane</keyword>
<dbReference type="eggNOG" id="COG2966">
    <property type="taxonomic scope" value="Bacteria"/>
</dbReference>
<dbReference type="PANTHER" id="PTHR34390:SF2">
    <property type="entry name" value="SUCCINATE TRANSPORTER SUBUNIT YJJP-RELATED"/>
    <property type="match status" value="1"/>
</dbReference>
<sequence length="427" mass="46816">MKKLKMAELLEKMDKGQSCSGLDIEIPMAVGRMLMKSGAETYRVEETMNYVAKSLGVQHFSAYVLNRGIFASGTNEQGIKESGVMNVPDTVYNLRKVEEVNTLSRSLSKENRIPKAEIFRRLDAIDKIEGYGFFWILVAYYFGSFGFAMALGVPFMDSAISGLAGICLGIASYYLSRFVSTSYIMTILGSCVVTLSVNVMYYFGIGEHPSRVMLGALMLLVPGAFFTNSVREFSQNNYLVGTSLLLTAMLTCVSMSVGVAATAEVLPFAMQMGEAQGINFYGVLYKALCAVTAGMGTVSFALLYQVHYKYFWDIGIIGSVSWFIYLMVEDISGMDSMAVLFSGIFAAVFSRSLAAKRKCPTTIFLSTSIFPLIPGIGVYKAIYYLITGNGALSLKYGRSCFLTAFTIAIAIGIVQQIPQSFFQKKSK</sequence>
<feature type="transmembrane region" description="Helical" evidence="7">
    <location>
        <begin position="396"/>
        <end position="417"/>
    </location>
</feature>
<dbReference type="eggNOG" id="COG3610">
    <property type="taxonomic scope" value="Bacteria"/>
</dbReference>
<dbReference type="AlphaFoldDB" id="C2L0Y7"/>
<dbReference type="InterPro" id="IPR050539">
    <property type="entry name" value="ThrE_Dicarb/AminoAcid_Exp"/>
</dbReference>
<evidence type="ECO:0000259" key="9">
    <source>
        <dbReference type="Pfam" id="PF12821"/>
    </source>
</evidence>
<accession>C2L0Y7</accession>
<dbReference type="GO" id="GO:0022857">
    <property type="term" value="F:transmembrane transporter activity"/>
    <property type="evidence" value="ECO:0007669"/>
    <property type="project" value="InterPro"/>
</dbReference>
<protein>
    <recommendedName>
        <fullName evidence="12">Threonine/serine exporter-like N-terminal domain-containing protein</fullName>
    </recommendedName>
</protein>
<keyword evidence="3 7" id="KW-0812">Transmembrane</keyword>
<dbReference type="InterPro" id="IPR010619">
    <property type="entry name" value="ThrE-like_N"/>
</dbReference>
<dbReference type="InParanoid" id="C2L0Y7"/>
<dbReference type="Pfam" id="PF06738">
    <property type="entry name" value="ThrE"/>
    <property type="match status" value="1"/>
</dbReference>
<evidence type="ECO:0000256" key="3">
    <source>
        <dbReference type="ARBA" id="ARBA00022692"/>
    </source>
</evidence>
<dbReference type="HOGENOM" id="CLU_046392_0_0_9"/>
<dbReference type="InterPro" id="IPR024528">
    <property type="entry name" value="ThrE_2"/>
</dbReference>
<comment type="caution">
    <text evidence="10">The sequence shown here is derived from an EMBL/GenBank/DDBJ whole genome shotgun (WGS) entry which is preliminary data.</text>
</comment>
<feature type="transmembrane region" description="Helical" evidence="7">
    <location>
        <begin position="310"/>
        <end position="328"/>
    </location>
</feature>
<evidence type="ECO:0000259" key="8">
    <source>
        <dbReference type="Pfam" id="PF06738"/>
    </source>
</evidence>
<feature type="transmembrane region" description="Helical" evidence="7">
    <location>
        <begin position="238"/>
        <end position="263"/>
    </location>
</feature>
<dbReference type="PANTHER" id="PTHR34390">
    <property type="entry name" value="UPF0442 PROTEIN YJJB-RELATED"/>
    <property type="match status" value="1"/>
</dbReference>
<gene>
    <name evidence="10" type="ORF">HMPREF6123_2406</name>
</gene>
<feature type="transmembrane region" description="Helical" evidence="7">
    <location>
        <begin position="209"/>
        <end position="226"/>
    </location>
</feature>
<feature type="domain" description="Threonine/serine exporter-like N-terminal" evidence="8">
    <location>
        <begin position="28"/>
        <end position="264"/>
    </location>
</feature>
<feature type="transmembrane region" description="Helical" evidence="7">
    <location>
        <begin position="362"/>
        <end position="384"/>
    </location>
</feature>
<evidence type="ECO:0000256" key="7">
    <source>
        <dbReference type="SAM" id="Phobius"/>
    </source>
</evidence>
<proteinExistence type="inferred from homology"/>
<dbReference type="Proteomes" id="UP000004121">
    <property type="component" value="Unassembled WGS sequence"/>
</dbReference>
<name>C2L0Y7_9FIRM</name>
<feature type="transmembrane region" description="Helical" evidence="7">
    <location>
        <begin position="334"/>
        <end position="350"/>
    </location>
</feature>
<keyword evidence="4 7" id="KW-1133">Transmembrane helix</keyword>
<feature type="transmembrane region" description="Helical" evidence="7">
    <location>
        <begin position="159"/>
        <end position="176"/>
    </location>
</feature>
<dbReference type="Pfam" id="PF12821">
    <property type="entry name" value="ThrE_2"/>
    <property type="match status" value="1"/>
</dbReference>
<organism evidence="10 11">
    <name type="scientific">Oribacterium sinus F0268</name>
    <dbReference type="NCBI Taxonomy" id="585501"/>
    <lineage>
        <taxon>Bacteria</taxon>
        <taxon>Bacillati</taxon>
        <taxon>Bacillota</taxon>
        <taxon>Clostridia</taxon>
        <taxon>Lachnospirales</taxon>
        <taxon>Lachnospiraceae</taxon>
        <taxon>Oribacterium</taxon>
    </lineage>
</organism>
<feature type="transmembrane region" description="Helical" evidence="7">
    <location>
        <begin position="130"/>
        <end position="153"/>
    </location>
</feature>
<feature type="transmembrane region" description="Helical" evidence="7">
    <location>
        <begin position="283"/>
        <end position="303"/>
    </location>
</feature>